<reference evidence="1" key="1">
    <citation type="journal article" date="2015" name="Nature">
        <title>Complex archaea that bridge the gap between prokaryotes and eukaryotes.</title>
        <authorList>
            <person name="Spang A."/>
            <person name="Saw J.H."/>
            <person name="Jorgensen S.L."/>
            <person name="Zaremba-Niedzwiedzka K."/>
            <person name="Martijn J."/>
            <person name="Lind A.E."/>
            <person name="van Eijk R."/>
            <person name="Schleper C."/>
            <person name="Guy L."/>
            <person name="Ettema T.J."/>
        </authorList>
    </citation>
    <scope>NUCLEOTIDE SEQUENCE</scope>
</reference>
<evidence type="ECO:0000313" key="1">
    <source>
        <dbReference type="EMBL" id="KKN54552.1"/>
    </source>
</evidence>
<organism evidence="1">
    <name type="scientific">marine sediment metagenome</name>
    <dbReference type="NCBI Taxonomy" id="412755"/>
    <lineage>
        <taxon>unclassified sequences</taxon>
        <taxon>metagenomes</taxon>
        <taxon>ecological metagenomes</taxon>
    </lineage>
</organism>
<dbReference type="EMBL" id="LAZR01000924">
    <property type="protein sequence ID" value="KKN54552.1"/>
    <property type="molecule type" value="Genomic_DNA"/>
</dbReference>
<sequence>MVEPPQLPPPPQPPEPFPGFGRELEQLGISQFKAQTRLMETEKKRATAEQAFILGGRTGFLAQFFRPARKTPLPGGGLSVFPVAVPLEILKQELLQAQQEYDLALQEMKSNRWRQEVMITLPNYLSLPDYKIQSPEDILNYMPLDSMTEADTTWLNLTYDRLKHLSNVLPEGFTGDAMEAQTKVLNEVLTAPKLELRGIHNLTVEELAKSFQFGVAELPQGMSEEDVRSILSQMDLQEEELKDVKIWLTERAISWEIESGKLNLLRAGLVLPEEPELTPWEFTKLAATQPMMATVELLDKYWNMLPRPAVAASIIGFHRLLNLGAATSEGTAAARLEEGYEFYRSMGLSSWDSYAKSFNEWDAPWWLKIAAESAFDPLMYIGFGLTTAAAYKIGTGLTRVGLRTVGTRIGPWVGAFHGGYVAGADAVFKAGVQVFLAPIKGSFWLTGVGYQIPKTATQMARNFARKSIMDFNAVLGRTFPEVRNLKGLTVKDLTGTADNVINQALARPMEGHDLAVRAGANLLEFNYIDDLAARKMVAGVREPILGPTGEVISEVGGEIAFDTVRLARFNNEVLNMFSGQGERITAGKIIADLGQEATEEAVTNVSAKLVTFREKIAKAALVAVKGDAPQDVILNVFNRLEGIRFSNIHSPMTPHMTQAGRSVSWVTRVADKMLYSTQLVALERRLVMPLARWNLLFTNFGPYNFTENMGRSFLGGGEIMYPKSYSGVAETNRLFKGLAGAPYELQLMERGEVRLAQAMIDPKTGKTAVFQRGKVPFVTREVTIPEKVPFLGGKTIGAKINLAGRDHYLASFQDAYDMWGHFNSKQVAFDYQTHYMKSLAEIAPDNMKGLVDNVANHRAELDNISAISSKDARDIERVLLQDSTVGPEAVRAHADLDVLEFERRQVSKELYKTMDRMTDVRAITKVGIRDEVLGGSIFKDIDGRIAAYVESERELSLISLKNQMDVLKKEADTFLANPPRNLNEFLGDMQNMTAMVEGTGERIHDYRKLTELRKARLSPADFDDFEVGSAKLLAEFMETSEEQLTKIMNQLGENARTVVTTNLEPEEMTRLLQSRIRYLAPNEYLRGLGKAPRGREFGLAGQFFTRSLDDAGYYGPSYIRATIKPKNSLDWRGDAQSLADSIGIGKEFGELGGSGHPTAEEFLINKIKSSEQGFDAFRLYADAPGEELIVVLDDSIINISKRFTIGTGESVLNEVQLARLTDLDSISRLELENILATRNKVAGIEAIIPTTPKGKRNERFWQQQRAQKAIIWDEYDGNARKFKSLRLRASRNFLASVDKPVFTPDFVPEVTAELTPNHLAYLYGATGDDLYRGLTRVQHHITIRPREDFILHTAEQADAYAAKFSKTASDMGFTDEAIGEVYDQLWRNQGIEPSILTPDSPTVMQLEEIRQELTRLHGSMKIPDSDLVKWRQYVNSVADDVEKLPMYKVVTTAEAQLERLTGIKADYAKVAVQSARQIARDAGVDIKNTSIIGSFLGKKAPKDIDILITVDDASKLLNKRIKAPEFGGRPIDIFVTDGKVKYATVQVSPQDVVFKPRDFGIPTDLPKAAPAGGTTDWWSNKESAMTRAREQHALSFPTYDDSNVIDEAMRAIFPFWNYELFRWRWIPRTWMRTPGTMTGLARYVNYTDQGYLPIPATDLQINILRGSVWMGGLRSMYLRDFPEYYDAMPGMELIDYIGRMGFFPGFHVMAPIVLFGATVGGKPELAQLAPAWMRTTLSAMRALSPEHIGAVLEFIYPDRFRDFQTMLTLAGQGYDADEIWRKKKQNQPITEEEEKLWLQAVNKVDGVKGILMQQTGLFRIRPDEYTQIRKSMRLAIEEATGVPVSTQEHIDRLYPVTGKRFSDYYRLDILQQKLLYEFETYRRWQGVTTPLYPSSWQVLDVKIRDYYQEVERVYEDARHLGTYEEGELVRPSMVEINRQLVDGVIGPDQWRAMRSDIQGSLAEAVRVLGESPAYKDVPKTFEERALMLEERGITTPTQGADQELLYYYFELKPEYKWSWEAQRMERDFDTYYTHIDILLESLDAAHRERLIQRIQFDWTPMERLYWQISREHIRPYRNLRSIVLSEYTPEEVQQIRRFEVARGVEREELQQVLGPDGLKLISGFAKRLREARQRFRILDPLTDAWLNFFGTTDKLMSAQAKEIYDGLLKQFLTSEMVE</sequence>
<accession>A0A0F9RX85</accession>
<proteinExistence type="predicted"/>
<name>A0A0F9RX85_9ZZZZ</name>
<gene>
    <name evidence="1" type="ORF">LCGC14_0591440</name>
</gene>
<comment type="caution">
    <text evidence="1">The sequence shown here is derived from an EMBL/GenBank/DDBJ whole genome shotgun (WGS) entry which is preliminary data.</text>
</comment>
<protein>
    <submittedName>
        <fullName evidence="1">Uncharacterized protein</fullName>
    </submittedName>
</protein>